<evidence type="ECO:0000313" key="11">
    <source>
        <dbReference type="EMBL" id="WXB01114.1"/>
    </source>
</evidence>
<keyword evidence="5" id="KW-0926">Vacuole</keyword>
<evidence type="ECO:0000256" key="6">
    <source>
        <dbReference type="ARBA" id="ARBA00022989"/>
    </source>
</evidence>
<dbReference type="Proteomes" id="UP001374803">
    <property type="component" value="Chromosome"/>
</dbReference>
<dbReference type="InterPro" id="IPR045175">
    <property type="entry name" value="M28_fam"/>
</dbReference>
<reference evidence="11" key="1">
    <citation type="submission" date="2021-12" db="EMBL/GenBank/DDBJ databases">
        <title>Discovery of the Pendulisporaceae a myxobacterial family with distinct sporulation behavior and unique specialized metabolism.</title>
        <authorList>
            <person name="Garcia R."/>
            <person name="Popoff A."/>
            <person name="Bader C.D."/>
            <person name="Loehr J."/>
            <person name="Walesch S."/>
            <person name="Walt C."/>
            <person name="Boldt J."/>
            <person name="Bunk B."/>
            <person name="Haeckl F.J.F.P.J."/>
            <person name="Gunesch A.P."/>
            <person name="Birkelbach J."/>
            <person name="Nuebel U."/>
            <person name="Pietschmann T."/>
            <person name="Bach T."/>
            <person name="Mueller R."/>
        </authorList>
    </citation>
    <scope>NUCLEOTIDE SEQUENCE</scope>
    <source>
        <strain evidence="11">MSr11367</strain>
    </source>
</reference>
<evidence type="ECO:0000313" key="12">
    <source>
        <dbReference type="Proteomes" id="UP001374803"/>
    </source>
</evidence>
<comment type="similarity">
    <text evidence="3">Belongs to the peptidase M28 family.</text>
</comment>
<evidence type="ECO:0000256" key="9">
    <source>
        <dbReference type="SAM" id="Phobius"/>
    </source>
</evidence>
<keyword evidence="9" id="KW-0472">Membrane</keyword>
<evidence type="ECO:0000256" key="2">
    <source>
        <dbReference type="ARBA" id="ARBA00004128"/>
    </source>
</evidence>
<dbReference type="RefSeq" id="WP_394830723.1">
    <property type="nucleotide sequence ID" value="NZ_CP089929.1"/>
</dbReference>
<evidence type="ECO:0000256" key="4">
    <source>
        <dbReference type="ARBA" id="ARBA00017435"/>
    </source>
</evidence>
<feature type="transmembrane region" description="Helical" evidence="9">
    <location>
        <begin position="379"/>
        <end position="398"/>
    </location>
</feature>
<feature type="transmembrane region" description="Helical" evidence="9">
    <location>
        <begin position="487"/>
        <end position="505"/>
    </location>
</feature>
<keyword evidence="12" id="KW-1185">Reference proteome</keyword>
<feature type="transmembrane region" description="Helical" evidence="9">
    <location>
        <begin position="511"/>
        <end position="529"/>
    </location>
</feature>
<dbReference type="Gene3D" id="3.40.630.10">
    <property type="entry name" value="Zn peptidases"/>
    <property type="match status" value="1"/>
</dbReference>
<feature type="transmembrane region" description="Helical" evidence="9">
    <location>
        <begin position="314"/>
        <end position="333"/>
    </location>
</feature>
<dbReference type="PANTHER" id="PTHR12147">
    <property type="entry name" value="METALLOPEPTIDASE M28 FAMILY MEMBER"/>
    <property type="match status" value="1"/>
</dbReference>
<dbReference type="InterPro" id="IPR007484">
    <property type="entry name" value="Peptidase_M28"/>
</dbReference>
<dbReference type="PANTHER" id="PTHR12147:SF58">
    <property type="entry name" value="VACUOLAR MEMBRANE PROTEASE"/>
    <property type="match status" value="1"/>
</dbReference>
<evidence type="ECO:0000259" key="10">
    <source>
        <dbReference type="Pfam" id="PF04389"/>
    </source>
</evidence>
<keyword evidence="7" id="KW-0325">Glycoprotein</keyword>
<evidence type="ECO:0000256" key="1">
    <source>
        <dbReference type="ARBA" id="ARBA00003273"/>
    </source>
</evidence>
<dbReference type="Pfam" id="PF04389">
    <property type="entry name" value="Peptidase_M28"/>
    <property type="match status" value="1"/>
</dbReference>
<proteinExistence type="inferred from homology"/>
<dbReference type="EMBL" id="CP089983">
    <property type="protein sequence ID" value="WXB01114.1"/>
    <property type="molecule type" value="Genomic_DNA"/>
</dbReference>
<feature type="transmembrane region" description="Helical" evidence="9">
    <location>
        <begin position="418"/>
        <end position="445"/>
    </location>
</feature>
<keyword evidence="9" id="KW-0812">Transmembrane</keyword>
<name>A0ABZ2KR10_9BACT</name>
<gene>
    <name evidence="11" type="ORF">LVJ94_29870</name>
</gene>
<evidence type="ECO:0000256" key="5">
    <source>
        <dbReference type="ARBA" id="ARBA00022554"/>
    </source>
</evidence>
<sequence>MVGLLFGILVALLAIRSVVGRSADDLVAQAPDFDLARAMADVGAMAQHRHPLGSAEHDAVREYLVAELQRAGVEVRVQEALSCTIIAFAENCGRVQNVVGRIPGTGGGDVVLFSAHYDSVPTSYGASDDGAGSAALLAVARRFAKEPPARNDLVVLFTDAEEDGLLGAAAFVRDDPLAKRVRAFANFEARGTHGASAMYASTPGSAPLLRAFAASAPRPASDSFVALLASGLPNGADSMVYERAGLPGLSFAYADGLENYHTERDSFASMAPGSLAHHGVQALALAHALRGADLATPSSEASPAHFDVLGRWGVAYPAWLARLLALGAVAAVIGTMARRPSPFRLVAWALAVVAGGILGAVVLSILMRHGASPESIVGHGASSTLGIVIACGSLVVALTSRDGKRPWARVWTEGMAWLFALASALLGILAPQATFVFALPALAMALQSHFFEGERRLAWWLLAAVPLYVFGHMAALIAVVMGPMAPALSLVFSVFAIAPIVGRFLAKPVAWPIVAATLALGIALVAIPLRARPIPHDPSFGVPWTAAPTASHEKPPIATIESRTVVDGRTRIALRLQPTRGGARIELRASSPGRLVAAGGSPAMILPRFSLETDRRLLRFLYPVFALDALHVNVYAAHPDGEHIEVDVDPGAKLHVTECTDRTRPDTCATAAPLAL</sequence>
<feature type="transmembrane region" description="Helical" evidence="9">
    <location>
        <begin position="345"/>
        <end position="367"/>
    </location>
</feature>
<comment type="subcellular location">
    <subcellularLocation>
        <location evidence="2">Vacuole membrane</location>
        <topology evidence="2">Multi-pass membrane protein</topology>
    </subcellularLocation>
</comment>
<evidence type="ECO:0000256" key="7">
    <source>
        <dbReference type="ARBA" id="ARBA00023180"/>
    </source>
</evidence>
<evidence type="ECO:0000256" key="3">
    <source>
        <dbReference type="ARBA" id="ARBA00010918"/>
    </source>
</evidence>
<dbReference type="SUPFAM" id="SSF53187">
    <property type="entry name" value="Zn-dependent exopeptidases"/>
    <property type="match status" value="1"/>
</dbReference>
<protein>
    <recommendedName>
        <fullName evidence="4">Vacuolar membrane protease</fullName>
    </recommendedName>
    <alternativeName>
        <fullName evidence="8">FXNA-related family protease 1</fullName>
    </alternativeName>
</protein>
<accession>A0ABZ2KR10</accession>
<evidence type="ECO:0000256" key="8">
    <source>
        <dbReference type="ARBA" id="ARBA00031512"/>
    </source>
</evidence>
<keyword evidence="6 9" id="KW-1133">Transmembrane helix</keyword>
<feature type="transmembrane region" description="Helical" evidence="9">
    <location>
        <begin position="457"/>
        <end position="480"/>
    </location>
</feature>
<feature type="domain" description="Peptidase M28" evidence="10">
    <location>
        <begin position="97"/>
        <end position="284"/>
    </location>
</feature>
<comment type="function">
    <text evidence="1">May be involved in vacuolar sorting and osmoregulation.</text>
</comment>
<organism evidence="11 12">
    <name type="scientific">Pendulispora rubella</name>
    <dbReference type="NCBI Taxonomy" id="2741070"/>
    <lineage>
        <taxon>Bacteria</taxon>
        <taxon>Pseudomonadati</taxon>
        <taxon>Myxococcota</taxon>
        <taxon>Myxococcia</taxon>
        <taxon>Myxococcales</taxon>
        <taxon>Sorangiineae</taxon>
        <taxon>Pendulisporaceae</taxon>
        <taxon>Pendulispora</taxon>
    </lineage>
</organism>